<dbReference type="EMBL" id="CP030840">
    <property type="protein sequence ID" value="AXC10630.1"/>
    <property type="molecule type" value="Genomic_DNA"/>
</dbReference>
<keyword evidence="2" id="KW-1185">Reference proteome</keyword>
<reference evidence="1 2" key="1">
    <citation type="journal article" date="2018" name="Front. Microbiol.">
        <title>Hydrolytic Capabilities as a Key to Environmental Success: Chitinolytic and Cellulolytic Acidobacteria From Acidic Sub-arctic Soils and Boreal Peatlands.</title>
        <authorList>
            <person name="Belova S.E."/>
            <person name="Ravin N.V."/>
            <person name="Pankratov T.A."/>
            <person name="Rakitin A.L."/>
            <person name="Ivanova A.A."/>
            <person name="Beletsky A.V."/>
            <person name="Mardanov A.V."/>
            <person name="Sinninghe Damste J.S."/>
            <person name="Dedysh S.N."/>
        </authorList>
    </citation>
    <scope>NUCLEOTIDE SEQUENCE [LARGE SCALE GENOMIC DNA]</scope>
    <source>
        <strain evidence="1 2">SBC82</strain>
    </source>
</reference>
<evidence type="ECO:0000313" key="2">
    <source>
        <dbReference type="Proteomes" id="UP000253606"/>
    </source>
</evidence>
<dbReference type="KEGG" id="abas:ACPOL_1282"/>
<gene>
    <name evidence="1" type="ORF">ACPOL_1282</name>
</gene>
<accession>A0A2Z5FV55</accession>
<sequence length="129" mass="14551">MTTLPFRRTHKTVVDRMRGRVSEDCDAFDWGLNFCPVLKEAPGPADSEDERFTMFYSSIAQRLQAAVPRAGTAHLTVAIRPRFQRHRQPELLLLRIIRRGGTALFILEYPASILAVKSARLLSARASQA</sequence>
<evidence type="ECO:0000313" key="1">
    <source>
        <dbReference type="EMBL" id="AXC10630.1"/>
    </source>
</evidence>
<name>A0A2Z5FV55_9BACT</name>
<proteinExistence type="predicted"/>
<dbReference type="Proteomes" id="UP000253606">
    <property type="component" value="Chromosome"/>
</dbReference>
<protein>
    <submittedName>
        <fullName evidence="1">Uncharacterized protein</fullName>
    </submittedName>
</protein>
<dbReference type="AlphaFoldDB" id="A0A2Z5FV55"/>
<organism evidence="1 2">
    <name type="scientific">Acidisarcina polymorpha</name>
    <dbReference type="NCBI Taxonomy" id="2211140"/>
    <lineage>
        <taxon>Bacteria</taxon>
        <taxon>Pseudomonadati</taxon>
        <taxon>Acidobacteriota</taxon>
        <taxon>Terriglobia</taxon>
        <taxon>Terriglobales</taxon>
        <taxon>Acidobacteriaceae</taxon>
        <taxon>Acidisarcina</taxon>
    </lineage>
</organism>